<gene>
    <name evidence="5" type="ORF">SAMN04490243_1927</name>
</gene>
<accession>A0A1I6GZ10</accession>
<feature type="chain" id="PRO_5011595977" evidence="4">
    <location>
        <begin position="19"/>
        <end position="627"/>
    </location>
</feature>
<dbReference type="EMBL" id="FOYQ01000002">
    <property type="protein sequence ID" value="SFR47454.1"/>
    <property type="molecule type" value="Genomic_DNA"/>
</dbReference>
<dbReference type="Gene3D" id="1.10.10.10">
    <property type="entry name" value="Winged helix-like DNA-binding domain superfamily/Winged helix DNA-binding domain"/>
    <property type="match status" value="1"/>
</dbReference>
<evidence type="ECO:0000256" key="3">
    <source>
        <dbReference type="SAM" id="Phobius"/>
    </source>
</evidence>
<keyword evidence="3" id="KW-0812">Transmembrane</keyword>
<dbReference type="InterPro" id="IPR036388">
    <property type="entry name" value="WH-like_DNA-bd_sf"/>
</dbReference>
<proteinExistence type="predicted"/>
<keyword evidence="4" id="KW-0732">Signal</keyword>
<feature type="transmembrane region" description="Helical" evidence="3">
    <location>
        <begin position="445"/>
        <end position="464"/>
    </location>
</feature>
<keyword evidence="3" id="KW-1133">Transmembrane helix</keyword>
<dbReference type="PROSITE" id="PS50005">
    <property type="entry name" value="TPR"/>
    <property type="match status" value="1"/>
</dbReference>
<evidence type="ECO:0000256" key="2">
    <source>
        <dbReference type="SAM" id="Coils"/>
    </source>
</evidence>
<dbReference type="SUPFAM" id="SSF48452">
    <property type="entry name" value="TPR-like"/>
    <property type="match status" value="2"/>
</dbReference>
<dbReference type="SMART" id="SM00028">
    <property type="entry name" value="TPR"/>
    <property type="match status" value="4"/>
</dbReference>
<dbReference type="PANTHER" id="PTHR10098">
    <property type="entry name" value="RAPSYN-RELATED"/>
    <property type="match status" value="1"/>
</dbReference>
<feature type="coiled-coil region" evidence="2">
    <location>
        <begin position="500"/>
        <end position="527"/>
    </location>
</feature>
<reference evidence="5 6" key="1">
    <citation type="submission" date="2016-10" db="EMBL/GenBank/DDBJ databases">
        <authorList>
            <person name="de Groot N.N."/>
        </authorList>
    </citation>
    <scope>NUCLEOTIDE SEQUENCE [LARGE SCALE GENOMIC DNA]</scope>
    <source>
        <strain evidence="5 6">DSM 21019</strain>
    </source>
</reference>
<dbReference type="GO" id="GO:0006355">
    <property type="term" value="P:regulation of DNA-templated transcription"/>
    <property type="evidence" value="ECO:0007669"/>
    <property type="project" value="InterPro"/>
</dbReference>
<evidence type="ECO:0000256" key="4">
    <source>
        <dbReference type="SAM" id="SignalP"/>
    </source>
</evidence>
<sequence length="627" mass="71878">MRSFILFFFLCFSVVVSGQYGSSPEQIDSLEQLLKSLPRDSSQTPVLVNLWRAHINNDVEKSLDYSKRLINLGKSLNNPAILHTGYQRTGIAFSYFDQLDSSNWYYGKALALSYEHEEYAPAAAMEINIAMNHRLLSQFDSAYSYNERAQANFERVQDSAGVASCLELLGNMEYDRANYRIALESHLKANKLYQEYGRPSDVNISELNISRAYLKINDTVNAIKYVANAIEAFKESNNQHFLSQALNNYAYMLLNKAARKNDALEALQLSLSISEELNAPSFKKNALFGLGKYYEKYGSTDQSTTYYQQAIALSDSLGNVLSSAIYLQSLAQLQFKAGRYSAALSNNEIALRKAKQTDALEVQRDAYRLMSKLYQGQERLTESLDALEEFTVLNDSIYNSENAQRMAELNTLHETERKEAKLVLQAKEIETLTLRSKADSLSKSLYAGGMVSFVAISGLLFFGFRQRIKKNRIAREKQEEIYKREIEHKKKELASQTLHLVQKNTFLEELQENLQTLRQSPEKFKMEFRRIAMLLKKEKASDRDWETFKTYFSEVHNDFDQKLKTFSDSISEKEIRLAAFLRMNLTTKEIAATMNVLPESVLKSKYRLKKKLGLDKETELNEFLASL</sequence>
<dbReference type="Proteomes" id="UP000199534">
    <property type="component" value="Unassembled WGS sequence"/>
</dbReference>
<dbReference type="Gene3D" id="1.25.40.10">
    <property type="entry name" value="Tetratricopeptide repeat domain"/>
    <property type="match status" value="2"/>
</dbReference>
<dbReference type="AlphaFoldDB" id="A0A1I6GZ10"/>
<dbReference type="SUPFAM" id="SSF46894">
    <property type="entry name" value="C-terminal effector domain of the bipartite response regulators"/>
    <property type="match status" value="1"/>
</dbReference>
<keyword evidence="6" id="KW-1185">Reference proteome</keyword>
<dbReference type="RefSeq" id="WP_177218290.1">
    <property type="nucleotide sequence ID" value="NZ_FOYQ01000002.1"/>
</dbReference>
<keyword evidence="2" id="KW-0175">Coiled coil</keyword>
<dbReference type="PANTHER" id="PTHR10098:SF112">
    <property type="entry name" value="SLR0380 PROTEIN"/>
    <property type="match status" value="1"/>
</dbReference>
<evidence type="ECO:0000256" key="1">
    <source>
        <dbReference type="PROSITE-ProRule" id="PRU00339"/>
    </source>
</evidence>
<keyword evidence="3" id="KW-0472">Membrane</keyword>
<organism evidence="5 6">
    <name type="scientific">Robiginitalea myxolifaciens</name>
    <dbReference type="NCBI Taxonomy" id="400055"/>
    <lineage>
        <taxon>Bacteria</taxon>
        <taxon>Pseudomonadati</taxon>
        <taxon>Bacteroidota</taxon>
        <taxon>Flavobacteriia</taxon>
        <taxon>Flavobacteriales</taxon>
        <taxon>Flavobacteriaceae</taxon>
        <taxon>Robiginitalea</taxon>
    </lineage>
</organism>
<dbReference type="STRING" id="400055.SAMN04490243_1927"/>
<feature type="signal peptide" evidence="4">
    <location>
        <begin position="1"/>
        <end position="18"/>
    </location>
</feature>
<dbReference type="InterPro" id="IPR016032">
    <property type="entry name" value="Sig_transdc_resp-reg_C-effctor"/>
</dbReference>
<name>A0A1I6GZ10_9FLAO</name>
<keyword evidence="1" id="KW-0802">TPR repeat</keyword>
<feature type="repeat" description="TPR" evidence="1">
    <location>
        <begin position="284"/>
        <end position="317"/>
    </location>
</feature>
<dbReference type="InterPro" id="IPR011990">
    <property type="entry name" value="TPR-like_helical_dom_sf"/>
</dbReference>
<evidence type="ECO:0000313" key="5">
    <source>
        <dbReference type="EMBL" id="SFR47454.1"/>
    </source>
</evidence>
<evidence type="ECO:0000313" key="6">
    <source>
        <dbReference type="Proteomes" id="UP000199534"/>
    </source>
</evidence>
<dbReference type="InterPro" id="IPR019734">
    <property type="entry name" value="TPR_rpt"/>
</dbReference>
<dbReference type="GO" id="GO:0003677">
    <property type="term" value="F:DNA binding"/>
    <property type="evidence" value="ECO:0007669"/>
    <property type="project" value="InterPro"/>
</dbReference>
<protein>
    <submittedName>
        <fullName evidence="5">Uncharacterized protein</fullName>
    </submittedName>
</protein>